<name>A0A934VB76_9BACT</name>
<evidence type="ECO:0000313" key="3">
    <source>
        <dbReference type="EMBL" id="MBK1815870.1"/>
    </source>
</evidence>
<dbReference type="InterPro" id="IPR006842">
    <property type="entry name" value="Transposase_31"/>
</dbReference>
<comment type="similarity">
    <text evidence="1">Belongs to the Rpn/YhgA-like nuclease family.</text>
</comment>
<dbReference type="EMBL" id="JAENIK010000010">
    <property type="protein sequence ID" value="MBK1815870.1"/>
    <property type="molecule type" value="Genomic_DNA"/>
</dbReference>
<proteinExistence type="inferred from homology"/>
<dbReference type="GO" id="GO:0006310">
    <property type="term" value="P:DNA recombination"/>
    <property type="evidence" value="ECO:0007669"/>
    <property type="project" value="TreeGrafter"/>
</dbReference>
<keyword evidence="4" id="KW-1185">Reference proteome</keyword>
<dbReference type="PANTHER" id="PTHR34611">
    <property type="match status" value="1"/>
</dbReference>
<reference evidence="3" key="1">
    <citation type="submission" date="2021-01" db="EMBL/GenBank/DDBJ databases">
        <title>Modified the classification status of verrucomicrobia.</title>
        <authorList>
            <person name="Feng X."/>
        </authorList>
    </citation>
    <scope>NUCLEOTIDE SEQUENCE</scope>
    <source>
        <strain evidence="3">JCM 18052</strain>
    </source>
</reference>
<evidence type="ECO:0000259" key="2">
    <source>
        <dbReference type="Pfam" id="PF04754"/>
    </source>
</evidence>
<dbReference type="Pfam" id="PF04754">
    <property type="entry name" value="Transposase_31"/>
    <property type="match status" value="1"/>
</dbReference>
<dbReference type="NCBIfam" id="TIGR01784">
    <property type="entry name" value="T_den_put_tspse"/>
    <property type="match status" value="1"/>
</dbReference>
<organism evidence="3 4">
    <name type="scientific">Luteolibacter yonseiensis</name>
    <dbReference type="NCBI Taxonomy" id="1144680"/>
    <lineage>
        <taxon>Bacteria</taxon>
        <taxon>Pseudomonadati</taxon>
        <taxon>Verrucomicrobiota</taxon>
        <taxon>Verrucomicrobiia</taxon>
        <taxon>Verrucomicrobiales</taxon>
        <taxon>Verrucomicrobiaceae</taxon>
        <taxon>Luteolibacter</taxon>
    </lineage>
</organism>
<sequence length="318" mass="36308">MDASEIPLDSAAHTHDGFFKAVFSQPEHAVAFFKSHLPAEVTALVEWPSLELLPGSFVKSSLQQAHSDLLFSVRMGERETLLYLLFEHQSTPDPAMPLRLLGYMSEIHLKHHKENKLPLRPVLPFVLHQGPDRWTASTAFEDLFELEGEAREALLPFLPKFSHALLDLTRFDPSAGEEDARVRAVLQLMKLAREKELLRFFRWLSRFSAKDLSENLLRLILLYAMHSDSDLDAEKIYHNLSSNPELEKSTMSVAEKLRAEGRVEGLTEGNWIGKIQTLEEFLEKAISSNEVLEAMTLAELEALHALLHREYEVRFKRG</sequence>
<gene>
    <name evidence="3" type="ORF">JIN84_09590</name>
</gene>
<dbReference type="Proteomes" id="UP000600139">
    <property type="component" value="Unassembled WGS sequence"/>
</dbReference>
<dbReference type="GO" id="GO:1990238">
    <property type="term" value="F:double-stranded DNA endonuclease activity"/>
    <property type="evidence" value="ECO:0007669"/>
    <property type="project" value="TreeGrafter"/>
</dbReference>
<dbReference type="InterPro" id="IPR010106">
    <property type="entry name" value="RpnA"/>
</dbReference>
<comment type="caution">
    <text evidence="3">The sequence shown here is derived from an EMBL/GenBank/DDBJ whole genome shotgun (WGS) entry which is preliminary data.</text>
</comment>
<feature type="domain" description="Transposase (putative) YhgA-like" evidence="2">
    <location>
        <begin position="14"/>
        <end position="205"/>
    </location>
</feature>
<accession>A0A934VB76</accession>
<protein>
    <submittedName>
        <fullName evidence="3">Rpn family recombination-promoting nuclease/putative transposase</fullName>
    </submittedName>
</protein>
<evidence type="ECO:0000313" key="4">
    <source>
        <dbReference type="Proteomes" id="UP000600139"/>
    </source>
</evidence>
<dbReference type="RefSeq" id="WP_200350830.1">
    <property type="nucleotide sequence ID" value="NZ_BAABHZ010000007.1"/>
</dbReference>
<dbReference type="AlphaFoldDB" id="A0A934VB76"/>
<evidence type="ECO:0000256" key="1">
    <source>
        <dbReference type="ARBA" id="ARBA00009787"/>
    </source>
</evidence>
<dbReference type="PANTHER" id="PTHR34611:SF2">
    <property type="entry name" value="INACTIVE RECOMBINATION-PROMOTING NUCLEASE-LIKE PROTEIN RPNE-RELATED"/>
    <property type="match status" value="1"/>
</dbReference>
<dbReference type="InterPro" id="IPR051699">
    <property type="entry name" value="Rpn/YhgA-like_nuclease"/>
</dbReference>